<dbReference type="InterPro" id="IPR010297">
    <property type="entry name" value="DUF900_hydrolase"/>
</dbReference>
<dbReference type="Proteomes" id="UP000215377">
    <property type="component" value="Unassembled WGS sequence"/>
</dbReference>
<evidence type="ECO:0008006" key="3">
    <source>
        <dbReference type="Google" id="ProtNLM"/>
    </source>
</evidence>
<dbReference type="OrthoDB" id="7303283at2"/>
<evidence type="ECO:0000313" key="2">
    <source>
        <dbReference type="Proteomes" id="UP000215377"/>
    </source>
</evidence>
<evidence type="ECO:0000313" key="1">
    <source>
        <dbReference type="EMBL" id="OWU72609.1"/>
    </source>
</evidence>
<dbReference type="SUPFAM" id="SSF53474">
    <property type="entry name" value="alpha/beta-Hydrolases"/>
    <property type="match status" value="1"/>
</dbReference>
<dbReference type="AlphaFoldDB" id="A0A225NGD4"/>
<dbReference type="Gene3D" id="3.40.50.1820">
    <property type="entry name" value="alpha/beta hydrolase"/>
    <property type="match status" value="1"/>
</dbReference>
<name>A0A225NGD4_9RHOB</name>
<proteinExistence type="predicted"/>
<dbReference type="Pfam" id="PF05990">
    <property type="entry name" value="DUF900"/>
    <property type="match status" value="1"/>
</dbReference>
<comment type="caution">
    <text evidence="1">The sequence shown here is derived from an EMBL/GenBank/DDBJ whole genome shotgun (WGS) entry which is preliminary data.</text>
</comment>
<keyword evidence="2" id="KW-1185">Reference proteome</keyword>
<dbReference type="InterPro" id="IPR029058">
    <property type="entry name" value="AB_hydrolase_fold"/>
</dbReference>
<accession>A0A225NGD4</accession>
<dbReference type="EMBL" id="AQQR01000006">
    <property type="protein sequence ID" value="OWU72609.1"/>
    <property type="molecule type" value="Genomic_DNA"/>
</dbReference>
<gene>
    <name evidence="1" type="ORF">ATO3_16195</name>
</gene>
<organism evidence="1 2">
    <name type="scientific">Marinibacterium profundimaris</name>
    <dbReference type="NCBI Taxonomy" id="1679460"/>
    <lineage>
        <taxon>Bacteria</taxon>
        <taxon>Pseudomonadati</taxon>
        <taxon>Pseudomonadota</taxon>
        <taxon>Alphaproteobacteria</taxon>
        <taxon>Rhodobacterales</taxon>
        <taxon>Paracoccaceae</taxon>
        <taxon>Marinibacterium</taxon>
    </lineage>
</organism>
<sequence>MPIIRINADGSRMRPGKGEPLPCFRTAAQGRGPVIVMIHGYKYLPGHPDHCPHRRVLSLHPVTSDIRMQSWPRRLGFGAGYADEGLGVAFGWNARGALWTAQASAVAAGEALAETIARLHRHAPDRPLHVLSHSMGTEVALQALPHLPSGSVNRIVSLTGACYQSRAQDALDTPAGRKVDFFNVVSRENDTFDFLYERLISPPRAGDRSIGQGFEAPNAVTLQIDCPRTLEHLERLGHPLAAPQRRICHWSSYTRHGILRFYNALMRQPDRFPLHSLRGAMPQRPSPRWSRLLAPPALPVPLPFLQNAS</sequence>
<dbReference type="RefSeq" id="WP_088650927.1">
    <property type="nucleotide sequence ID" value="NZ_AQQR01000006.1"/>
</dbReference>
<protein>
    <recommendedName>
        <fullName evidence="3">AB hydrolase-1 domain-containing protein</fullName>
    </recommendedName>
</protein>
<reference evidence="1 2" key="1">
    <citation type="submission" date="2013-04" db="EMBL/GenBank/DDBJ databases">
        <title>Oceanicola sp. 22II1-22F33 Genome Sequencing.</title>
        <authorList>
            <person name="Lai Q."/>
            <person name="Li G."/>
            <person name="Shao Z."/>
        </authorList>
    </citation>
    <scope>NUCLEOTIDE SEQUENCE [LARGE SCALE GENOMIC DNA]</scope>
    <source>
        <strain evidence="1 2">22II1-22F33</strain>
    </source>
</reference>